<reference evidence="1" key="1">
    <citation type="journal article" date="2023" name="Insect Mol. Biol.">
        <title>Genome sequencing provides insights into the evolution of gene families encoding plant cell wall-degrading enzymes in longhorned beetles.</title>
        <authorList>
            <person name="Shin N.R."/>
            <person name="Okamura Y."/>
            <person name="Kirsch R."/>
            <person name="Pauchet Y."/>
        </authorList>
    </citation>
    <scope>NUCLEOTIDE SEQUENCE</scope>
    <source>
        <strain evidence="1">AMC_N1</strain>
    </source>
</reference>
<dbReference type="Proteomes" id="UP001162162">
    <property type="component" value="Unassembled WGS sequence"/>
</dbReference>
<protein>
    <submittedName>
        <fullName evidence="1">Uncharacterized protein</fullName>
    </submittedName>
</protein>
<dbReference type="AlphaFoldDB" id="A0AAV8XQ42"/>
<dbReference type="EMBL" id="JAPWTK010000412">
    <property type="protein sequence ID" value="KAJ8940728.1"/>
    <property type="molecule type" value="Genomic_DNA"/>
</dbReference>
<accession>A0AAV8XQ42</accession>
<keyword evidence="2" id="KW-1185">Reference proteome</keyword>
<evidence type="ECO:0000313" key="2">
    <source>
        <dbReference type="Proteomes" id="UP001162162"/>
    </source>
</evidence>
<proteinExistence type="predicted"/>
<organism evidence="1 2">
    <name type="scientific">Aromia moschata</name>
    <dbReference type="NCBI Taxonomy" id="1265417"/>
    <lineage>
        <taxon>Eukaryota</taxon>
        <taxon>Metazoa</taxon>
        <taxon>Ecdysozoa</taxon>
        <taxon>Arthropoda</taxon>
        <taxon>Hexapoda</taxon>
        <taxon>Insecta</taxon>
        <taxon>Pterygota</taxon>
        <taxon>Neoptera</taxon>
        <taxon>Endopterygota</taxon>
        <taxon>Coleoptera</taxon>
        <taxon>Polyphaga</taxon>
        <taxon>Cucujiformia</taxon>
        <taxon>Chrysomeloidea</taxon>
        <taxon>Cerambycidae</taxon>
        <taxon>Cerambycinae</taxon>
        <taxon>Callichromatini</taxon>
        <taxon>Aromia</taxon>
    </lineage>
</organism>
<sequence length="85" mass="9452">MDSFQSSENCLCPLREACSINLKSCSLSRASSSNSDKVIVFWGLSVADGSLWQPNKYTKIYSEHFIGNAKSEHPFSPSFLPTIFL</sequence>
<name>A0AAV8XQ42_9CUCU</name>
<comment type="caution">
    <text evidence="1">The sequence shown here is derived from an EMBL/GenBank/DDBJ whole genome shotgun (WGS) entry which is preliminary data.</text>
</comment>
<evidence type="ECO:0000313" key="1">
    <source>
        <dbReference type="EMBL" id="KAJ8940728.1"/>
    </source>
</evidence>
<gene>
    <name evidence="1" type="ORF">NQ318_005479</name>
</gene>